<dbReference type="RefSeq" id="WP_318595777.1">
    <property type="nucleotide sequence ID" value="NZ_JAWSTH010000006.1"/>
</dbReference>
<feature type="chain" id="PRO_5047494860" evidence="5">
    <location>
        <begin position="30"/>
        <end position="1175"/>
    </location>
</feature>
<dbReference type="PROSITE" id="PS51125">
    <property type="entry name" value="NHL"/>
    <property type="match status" value="1"/>
</dbReference>
<keyword evidence="5" id="KW-0732">Signal</keyword>
<evidence type="ECO:0000256" key="2">
    <source>
        <dbReference type="ARBA" id="ARBA00023295"/>
    </source>
</evidence>
<protein>
    <submittedName>
        <fullName evidence="7">NHL repeat-containing protein</fullName>
    </submittedName>
</protein>
<sequence>MKSKRAHVAPKAALVGIAATLLLPGAALAASSYTWRGSFSGQGSSDGLMVRPKHIVVESRTGYIFATDSGNGRIQIFRPSGVTATYLTQFDTGLTTPVGLAIDQDTGDLYVSDSGSNEIVKLTSDGASTPTYTVDPTFTSPTGGAAPGEIGNFAAPVELAPNGDLLVADPGDNKVQRYDGDGDFIREFDGSSSPAAFTGLRDIAVDGDGEILVVDANGDIFDVGTSRVVRFDADGGFIATVGPVPTPDSVGIDPNTDDVVVSGNINDSYWNSNPLKYYVFRADGAPRSEGELPGSIVYSGLPSTAIDGANAKRLYILSDRDPSDGFGEVTIQVLDPPLAAAATTLGAQSTESTARLWGRVDPNRQATRYWFEWGVSDSYGQSIPAARDGDAGRGDNPLEVSRSIVGLQAGTTYHYRVVAENDAGTVYGADRTFTVTGSVTPSPTIGLPDGRGLEIVSPGRAKGSGELSQQYVQTTGDGTRAVYLANNPFGDAGHGLGGIGTSLAFVAQRTASGWTSQFATNAPQPSTALNASSFRPDFLGASTDLSRTFFTVEYYRTPGFTSGVWSNDAAGRPSLLAARPASTLASPVLLLSSDDGDHRVIVSQRPIGPVPGPIVPVGNTLWEQTESGQLRLVNVDDAGDLLHETSASVGSGGGSGLESRPLSTQKHSISHDGSRIFFLSRAPGSSNSSPARLYVRVDGERTIELSASAQSSPTSPTSDALFAGASADGTKVFFATSDQLTDDATGPGPFLYEYDLAEGATSGTLKLIAGLDHPVSTTFVANSSTESIAQTLVADDGSAVYYLSADDGGSVYVYDTVSGVTQLVARGVGAVPLAPTSDSLLTSIGAETTPDGRYLLFGSSRELVAGVEDTNDGRKLYRYDAVSGEVTLVSTTPTAPPTRFDADVRGRSFSNINMPIDANAISDDGRYVFFQTSAALLPSDTNSKLDVYRWQAGDGVAMVTDGVGKSDSNLAGASTDGTSVFFLTLNDLLPQDGDGFYDLYVARVGGGFPYQGEPTPCSGDACQGTPTTPPAGPKSLSDAFSGSGNAADEPAPQKAKAGVTLTKPSAKQKRTLAASGSITLSVKSVTAGTVNGRLLVKSGKRWTRVGSGKASAKAGGTVRITLKLSSAMRARLARTGTLRVRVEVAHAGGGATKSNGFVIRAAKPAKSSAVNGGLR</sequence>
<feature type="region of interest" description="Disordered" evidence="4">
    <location>
        <begin position="1015"/>
        <end position="1058"/>
    </location>
</feature>
<evidence type="ECO:0000256" key="1">
    <source>
        <dbReference type="ARBA" id="ARBA00022737"/>
    </source>
</evidence>
<proteinExistence type="predicted"/>
<feature type="region of interest" description="Disordered" evidence="4">
    <location>
        <begin position="644"/>
        <end position="667"/>
    </location>
</feature>
<dbReference type="PROSITE" id="PS50853">
    <property type="entry name" value="FN3"/>
    <property type="match status" value="1"/>
</dbReference>
<evidence type="ECO:0000256" key="4">
    <source>
        <dbReference type="SAM" id="MobiDB-lite"/>
    </source>
</evidence>
<evidence type="ECO:0000313" key="7">
    <source>
        <dbReference type="EMBL" id="MDW5593515.1"/>
    </source>
</evidence>
<dbReference type="CDD" id="cd05819">
    <property type="entry name" value="NHL"/>
    <property type="match status" value="1"/>
</dbReference>
<evidence type="ECO:0000256" key="3">
    <source>
        <dbReference type="PROSITE-ProRule" id="PRU00504"/>
    </source>
</evidence>
<dbReference type="Proteomes" id="UP001284601">
    <property type="component" value="Unassembled WGS sequence"/>
</dbReference>
<gene>
    <name evidence="7" type="ORF">R7226_04150</name>
</gene>
<dbReference type="PANTHER" id="PTHR24104">
    <property type="entry name" value="E3 UBIQUITIN-PROTEIN LIGASE NHLRC1-RELATED"/>
    <property type="match status" value="1"/>
</dbReference>
<dbReference type="InterPro" id="IPR050952">
    <property type="entry name" value="TRIM-NHL_E3_ligases"/>
</dbReference>
<evidence type="ECO:0000259" key="6">
    <source>
        <dbReference type="PROSITE" id="PS50853"/>
    </source>
</evidence>
<dbReference type="InterPro" id="IPR011042">
    <property type="entry name" value="6-blade_b-propeller_TolB-like"/>
</dbReference>
<name>A0ABU4HJM9_9ACTN</name>
<feature type="repeat" description="NHL" evidence="3">
    <location>
        <begin position="94"/>
        <end position="125"/>
    </location>
</feature>
<evidence type="ECO:0000256" key="5">
    <source>
        <dbReference type="SAM" id="SignalP"/>
    </source>
</evidence>
<dbReference type="SUPFAM" id="SSF49265">
    <property type="entry name" value="Fibronectin type III"/>
    <property type="match status" value="1"/>
</dbReference>
<dbReference type="InterPro" id="IPR036116">
    <property type="entry name" value="FN3_sf"/>
</dbReference>
<reference evidence="8" key="1">
    <citation type="submission" date="2023-07" db="EMBL/GenBank/DDBJ databases">
        <title>Conexibacter stalactiti sp. nov., isolated from stalactites in a lava cave and emended description of the genus Conexibacter.</title>
        <authorList>
            <person name="Lee S.D."/>
        </authorList>
    </citation>
    <scope>NUCLEOTIDE SEQUENCE [LARGE SCALE GENOMIC DNA]</scope>
    <source>
        <strain evidence="8">KCTC 39840</strain>
    </source>
</reference>
<keyword evidence="8" id="KW-1185">Reference proteome</keyword>
<evidence type="ECO:0000313" key="8">
    <source>
        <dbReference type="Proteomes" id="UP001284601"/>
    </source>
</evidence>
<dbReference type="Gene3D" id="2.60.120.260">
    <property type="entry name" value="Galactose-binding domain-like"/>
    <property type="match status" value="1"/>
</dbReference>
<dbReference type="Gene3D" id="2.120.10.30">
    <property type="entry name" value="TolB, C-terminal domain"/>
    <property type="match status" value="1"/>
</dbReference>
<feature type="domain" description="Fibronectin type-III" evidence="6">
    <location>
        <begin position="336"/>
        <end position="443"/>
    </location>
</feature>
<dbReference type="Pfam" id="PF01436">
    <property type="entry name" value="NHL"/>
    <property type="match status" value="1"/>
</dbReference>
<dbReference type="SUPFAM" id="SSF82171">
    <property type="entry name" value="DPP6 N-terminal domain-like"/>
    <property type="match status" value="1"/>
</dbReference>
<keyword evidence="2" id="KW-0326">Glycosidase</keyword>
<keyword evidence="2" id="KW-0378">Hydrolase</keyword>
<dbReference type="InterPro" id="IPR001258">
    <property type="entry name" value="NHL_repeat"/>
</dbReference>
<keyword evidence="1" id="KW-0677">Repeat</keyword>
<feature type="signal peptide" evidence="5">
    <location>
        <begin position="1"/>
        <end position="29"/>
    </location>
</feature>
<dbReference type="InterPro" id="IPR003961">
    <property type="entry name" value="FN3_dom"/>
</dbReference>
<dbReference type="SUPFAM" id="SSF75011">
    <property type="entry name" value="3-carboxy-cis,cis-mucoante lactonizing enzyme"/>
    <property type="match status" value="1"/>
</dbReference>
<organism evidence="7 8">
    <name type="scientific">Conexibacter stalactiti</name>
    <dbReference type="NCBI Taxonomy" id="1940611"/>
    <lineage>
        <taxon>Bacteria</taxon>
        <taxon>Bacillati</taxon>
        <taxon>Actinomycetota</taxon>
        <taxon>Thermoleophilia</taxon>
        <taxon>Solirubrobacterales</taxon>
        <taxon>Conexibacteraceae</taxon>
        <taxon>Conexibacter</taxon>
    </lineage>
</organism>
<dbReference type="PANTHER" id="PTHR24104:SF47">
    <property type="entry name" value="E3 UBIQUITIN-PROTEIN LIGASE NHLRC1"/>
    <property type="match status" value="1"/>
</dbReference>
<accession>A0ABU4HJM9</accession>
<comment type="caution">
    <text evidence="7">The sequence shown here is derived from an EMBL/GenBank/DDBJ whole genome shotgun (WGS) entry which is preliminary data.</text>
</comment>
<dbReference type="EMBL" id="JAWSTH010000006">
    <property type="protein sequence ID" value="MDW5593515.1"/>
    <property type="molecule type" value="Genomic_DNA"/>
</dbReference>